<gene>
    <name evidence="1" type="ORF">SAMN02745941_00840</name>
</gene>
<accession>A0A1M5VXJ6</accession>
<evidence type="ECO:0000313" key="2">
    <source>
        <dbReference type="Proteomes" id="UP000184241"/>
    </source>
</evidence>
<dbReference type="EMBL" id="FQXU01000004">
    <property type="protein sequence ID" value="SHH80029.1"/>
    <property type="molecule type" value="Genomic_DNA"/>
</dbReference>
<sequence>MFEKIIKPILFQGDLKKKSYFEGWYYKQVSENQKNVISFIPGISLFHGDYHSFIQYIFVSVDKNDKRTTKTGYVRFKLEDFKFHQNPFRISIGENTFSESRVFINIKDKDCDIKADINLGTLTPLKKSIMCPNIMGFFAYIPNMECYHGVISMNHEVSGKIKINNEEIAFNRGKGYIEKDWGTSFPKEYLWIQCNNFEDKGTSIFLSVADIPFGKKSFRGYIVNLLVQGNQYRFATYNNSKLEIEEINDKKIKISLENKDGILKLEGRLTQPGGLLAPKKGEMNIPVKEELSGEVKLYFLNKRSKQTYEGKGSIAGIEVVGFNS</sequence>
<dbReference type="InterPro" id="IPR025893">
    <property type="entry name" value="Tocopherol_cyclase"/>
</dbReference>
<reference evidence="1 2" key="1">
    <citation type="submission" date="2016-11" db="EMBL/GenBank/DDBJ databases">
        <authorList>
            <person name="Jaros S."/>
            <person name="Januszkiewicz K."/>
            <person name="Wedrychowicz H."/>
        </authorList>
    </citation>
    <scope>NUCLEOTIDE SEQUENCE [LARGE SCALE GENOMIC DNA]</scope>
    <source>
        <strain evidence="1 2">DSM 6191</strain>
    </source>
</reference>
<dbReference type="PANTHER" id="PTHR35309">
    <property type="match status" value="1"/>
</dbReference>
<name>A0A1M5VXJ6_9CLOT</name>
<dbReference type="AlphaFoldDB" id="A0A1M5VXJ6"/>
<dbReference type="Proteomes" id="UP000184241">
    <property type="component" value="Unassembled WGS sequence"/>
</dbReference>
<dbReference type="PANTHER" id="PTHR35309:SF4">
    <property type="entry name" value="TOCOPHEROL CYCLASE"/>
    <property type="match status" value="1"/>
</dbReference>
<dbReference type="RefSeq" id="WP_073017030.1">
    <property type="nucleotide sequence ID" value="NZ_FQXU01000004.1"/>
</dbReference>
<dbReference type="SUPFAM" id="SSF159245">
    <property type="entry name" value="AttH-like"/>
    <property type="match status" value="1"/>
</dbReference>
<dbReference type="GO" id="GO:0009976">
    <property type="term" value="F:tocopherol cyclase activity"/>
    <property type="evidence" value="ECO:0007669"/>
    <property type="project" value="InterPro"/>
</dbReference>
<dbReference type="Pfam" id="PF14249">
    <property type="entry name" value="Tocopherol_cycl"/>
    <property type="match status" value="1"/>
</dbReference>
<proteinExistence type="predicted"/>
<evidence type="ECO:0000313" key="1">
    <source>
        <dbReference type="EMBL" id="SHH80029.1"/>
    </source>
</evidence>
<protein>
    <submittedName>
        <fullName evidence="1">Tocopherol cyclase</fullName>
    </submittedName>
</protein>
<organism evidence="1 2">
    <name type="scientific">Clostridium intestinale DSM 6191</name>
    <dbReference type="NCBI Taxonomy" id="1121320"/>
    <lineage>
        <taxon>Bacteria</taxon>
        <taxon>Bacillati</taxon>
        <taxon>Bacillota</taxon>
        <taxon>Clostridia</taxon>
        <taxon>Eubacteriales</taxon>
        <taxon>Clostridiaceae</taxon>
        <taxon>Clostridium</taxon>
    </lineage>
</organism>